<dbReference type="PANTHER" id="PTHR30055">
    <property type="entry name" value="HTH-TYPE TRANSCRIPTIONAL REGULATOR RUTR"/>
    <property type="match status" value="1"/>
</dbReference>
<dbReference type="InterPro" id="IPR009057">
    <property type="entry name" value="Homeodomain-like_sf"/>
</dbReference>
<gene>
    <name evidence="6" type="ORF">ACFQRL_11470</name>
</gene>
<evidence type="ECO:0000313" key="6">
    <source>
        <dbReference type="EMBL" id="MFC7269582.1"/>
    </source>
</evidence>
<reference evidence="7" key="1">
    <citation type="journal article" date="2019" name="Int. J. Syst. Evol. Microbiol.">
        <title>The Global Catalogue of Microorganisms (GCM) 10K type strain sequencing project: providing services to taxonomists for standard genome sequencing and annotation.</title>
        <authorList>
            <consortium name="The Broad Institute Genomics Platform"/>
            <consortium name="The Broad Institute Genome Sequencing Center for Infectious Disease"/>
            <person name="Wu L."/>
            <person name="Ma J."/>
        </authorList>
    </citation>
    <scope>NUCLEOTIDE SEQUENCE [LARGE SCALE GENOMIC DNA]</scope>
    <source>
        <strain evidence="7">CGMCC 1.15772</strain>
    </source>
</reference>
<evidence type="ECO:0000256" key="4">
    <source>
        <dbReference type="PROSITE-ProRule" id="PRU00335"/>
    </source>
</evidence>
<keyword evidence="7" id="KW-1185">Reference proteome</keyword>
<dbReference type="SUPFAM" id="SSF46689">
    <property type="entry name" value="Homeodomain-like"/>
    <property type="match status" value="1"/>
</dbReference>
<dbReference type="PROSITE" id="PS50977">
    <property type="entry name" value="HTH_TETR_2"/>
    <property type="match status" value="1"/>
</dbReference>
<dbReference type="PANTHER" id="PTHR30055:SF234">
    <property type="entry name" value="HTH-TYPE TRANSCRIPTIONAL REGULATOR BETI"/>
    <property type="match status" value="1"/>
</dbReference>
<dbReference type="Gene3D" id="1.10.357.10">
    <property type="entry name" value="Tetracycline Repressor, domain 2"/>
    <property type="match status" value="1"/>
</dbReference>
<keyword evidence="1" id="KW-0805">Transcription regulation</keyword>
<keyword evidence="2 4" id="KW-0238">DNA-binding</keyword>
<name>A0ABW2HE47_9MICO</name>
<dbReference type="InterPro" id="IPR050109">
    <property type="entry name" value="HTH-type_TetR-like_transc_reg"/>
</dbReference>
<evidence type="ECO:0000256" key="2">
    <source>
        <dbReference type="ARBA" id="ARBA00023125"/>
    </source>
</evidence>
<dbReference type="Proteomes" id="UP001596507">
    <property type="component" value="Unassembled WGS sequence"/>
</dbReference>
<dbReference type="EMBL" id="JBHTBE010000003">
    <property type="protein sequence ID" value="MFC7269582.1"/>
    <property type="molecule type" value="Genomic_DNA"/>
</dbReference>
<feature type="DNA-binding region" description="H-T-H motif" evidence="4">
    <location>
        <begin position="39"/>
        <end position="58"/>
    </location>
</feature>
<proteinExistence type="predicted"/>
<protein>
    <submittedName>
        <fullName evidence="6">TetR/AcrR family transcriptional regulator</fullName>
    </submittedName>
</protein>
<sequence>MTELREVREPQQQRTRAAWQRALEVGAELFVEGGLDALTVTEVCRRAGMSAPSLYARVDGRDGLIAAVYEHVMVRILDTDRELMGALPPPDAPRDERIAAVVAAASEQFSRNADVLRPIIAASLQDAWVHRRGVEEARRVIDALSQGLALGDEAGRDIATMLFAELVMSTMYGVDFASPYSPDDAELRARLVRMATARADAVDAGA</sequence>
<evidence type="ECO:0000256" key="3">
    <source>
        <dbReference type="ARBA" id="ARBA00023163"/>
    </source>
</evidence>
<dbReference type="InterPro" id="IPR001647">
    <property type="entry name" value="HTH_TetR"/>
</dbReference>
<evidence type="ECO:0000259" key="5">
    <source>
        <dbReference type="PROSITE" id="PS50977"/>
    </source>
</evidence>
<dbReference type="RefSeq" id="WP_262874515.1">
    <property type="nucleotide sequence ID" value="NZ_BAABKW010000001.1"/>
</dbReference>
<evidence type="ECO:0000256" key="1">
    <source>
        <dbReference type="ARBA" id="ARBA00023015"/>
    </source>
</evidence>
<feature type="domain" description="HTH tetR-type" evidence="5">
    <location>
        <begin position="16"/>
        <end position="76"/>
    </location>
</feature>
<evidence type="ECO:0000313" key="7">
    <source>
        <dbReference type="Proteomes" id="UP001596507"/>
    </source>
</evidence>
<accession>A0ABW2HE47</accession>
<keyword evidence="3" id="KW-0804">Transcription</keyword>
<comment type="caution">
    <text evidence="6">The sequence shown here is derived from an EMBL/GenBank/DDBJ whole genome shotgun (WGS) entry which is preliminary data.</text>
</comment>
<organism evidence="6 7">
    <name type="scientific">Microbacterium fluvii</name>
    <dbReference type="NCBI Taxonomy" id="415215"/>
    <lineage>
        <taxon>Bacteria</taxon>
        <taxon>Bacillati</taxon>
        <taxon>Actinomycetota</taxon>
        <taxon>Actinomycetes</taxon>
        <taxon>Micrococcales</taxon>
        <taxon>Microbacteriaceae</taxon>
        <taxon>Microbacterium</taxon>
    </lineage>
</organism>
<dbReference type="Pfam" id="PF00440">
    <property type="entry name" value="TetR_N"/>
    <property type="match status" value="1"/>
</dbReference>